<name>H1KSX8_METEX</name>
<accession>H1KSX8</accession>
<comment type="caution">
    <text evidence="2">The sequence shown here is derived from an EMBL/GenBank/DDBJ whole genome shotgun (WGS) entry which is preliminary data.</text>
</comment>
<dbReference type="AlphaFoldDB" id="H1KSX8"/>
<protein>
    <recommendedName>
        <fullName evidence="4">(2Fe-2S) ferredoxin domain-containing protein</fullName>
    </recommendedName>
</protein>
<evidence type="ECO:0000313" key="2">
    <source>
        <dbReference type="EMBL" id="EHP86366.1"/>
    </source>
</evidence>
<dbReference type="Proteomes" id="UP000004382">
    <property type="component" value="Unassembled WGS sequence"/>
</dbReference>
<feature type="region of interest" description="Disordered" evidence="1">
    <location>
        <begin position="62"/>
        <end position="108"/>
    </location>
</feature>
<gene>
    <name evidence="2" type="ORF">MetexDRAFT_5741</name>
</gene>
<proteinExistence type="predicted"/>
<evidence type="ECO:0000256" key="1">
    <source>
        <dbReference type="SAM" id="MobiDB-lite"/>
    </source>
</evidence>
<reference evidence="2 3" key="1">
    <citation type="submission" date="2011-09" db="EMBL/GenBank/DDBJ databases">
        <title>The draft genome of Methylobacterium extorquens DSM 13060.</title>
        <authorList>
            <consortium name="US DOE Joint Genome Institute (JGI-PGF)"/>
            <person name="Lucas S."/>
            <person name="Han J."/>
            <person name="Lapidus A."/>
            <person name="Cheng J.-F."/>
            <person name="Goodwin L."/>
            <person name="Pitluck S."/>
            <person name="Peters L."/>
            <person name="Land M.L."/>
            <person name="Hauser L."/>
            <person name="Koskimaki J."/>
            <person name="Halonen O."/>
            <person name="Pirttila A."/>
            <person name="Frank C."/>
            <person name="Woyke T.J."/>
        </authorList>
    </citation>
    <scope>NUCLEOTIDE SEQUENCE [LARGE SCALE GENOMIC DNA]</scope>
    <source>
        <strain evidence="2 3">DSM 13060</strain>
    </source>
</reference>
<feature type="region of interest" description="Disordered" evidence="1">
    <location>
        <begin position="1"/>
        <end position="20"/>
    </location>
</feature>
<evidence type="ECO:0000313" key="3">
    <source>
        <dbReference type="Proteomes" id="UP000004382"/>
    </source>
</evidence>
<organism evidence="2 3">
    <name type="scientific">Methylorubrum extorquens DSM 13060</name>
    <dbReference type="NCBI Taxonomy" id="882800"/>
    <lineage>
        <taxon>Bacteria</taxon>
        <taxon>Pseudomonadati</taxon>
        <taxon>Pseudomonadota</taxon>
        <taxon>Alphaproteobacteria</taxon>
        <taxon>Hyphomicrobiales</taxon>
        <taxon>Methylobacteriaceae</taxon>
        <taxon>Methylorubrum</taxon>
    </lineage>
</organism>
<dbReference type="PATRIC" id="fig|882800.3.peg.5568"/>
<dbReference type="EMBL" id="AGJK01000295">
    <property type="protein sequence ID" value="EHP86366.1"/>
    <property type="molecule type" value="Genomic_DNA"/>
</dbReference>
<sequence>MGVLTDPRPEHARTRGLAPGHARYARTRRFGKLGAASCLVVQVTFFSALFKARRSAGIAPRAGGLRYRPRNGVRPESKGRTGGHVGRRQDPGGAAREDEVESDRVESARVETTKVKTANAGFTDLVLVCRKCAKRQGVDRKQLGRAVKRAFRPGARDAAAGKGAGKVRVLETGCLGPCPKRMLTLATPESLARRRVILVDPALDAIGPAALTLAAVVPSPAAPVVAFTASETGPAAPADGAGNG</sequence>
<evidence type="ECO:0008006" key="4">
    <source>
        <dbReference type="Google" id="ProtNLM"/>
    </source>
</evidence>